<dbReference type="FunFam" id="3.30.565.10:FF:000006">
    <property type="entry name" value="Sensor histidine kinase WalK"/>
    <property type="match status" value="1"/>
</dbReference>
<accession>A0A3B0YQ38</accession>
<evidence type="ECO:0000256" key="4">
    <source>
        <dbReference type="ARBA" id="ARBA00022679"/>
    </source>
</evidence>
<evidence type="ECO:0000256" key="5">
    <source>
        <dbReference type="ARBA" id="ARBA00022777"/>
    </source>
</evidence>
<name>A0A3B0YQ38_9ZZZZ</name>
<dbReference type="PANTHER" id="PTHR43711:SF26">
    <property type="entry name" value="SENSOR HISTIDINE KINASE RCSC"/>
    <property type="match status" value="1"/>
</dbReference>
<dbReference type="SMART" id="SM00388">
    <property type="entry name" value="HisKA"/>
    <property type="match status" value="1"/>
</dbReference>
<dbReference type="InterPro" id="IPR050736">
    <property type="entry name" value="Sensor_HK_Regulatory"/>
</dbReference>
<reference evidence="8" key="1">
    <citation type="submission" date="2018-06" db="EMBL/GenBank/DDBJ databases">
        <authorList>
            <person name="Zhirakovskaya E."/>
        </authorList>
    </citation>
    <scope>NUCLEOTIDE SEQUENCE</scope>
</reference>
<dbReference type="InterPro" id="IPR005467">
    <property type="entry name" value="His_kinase_dom"/>
</dbReference>
<evidence type="ECO:0000256" key="1">
    <source>
        <dbReference type="ARBA" id="ARBA00000085"/>
    </source>
</evidence>
<evidence type="ECO:0000313" key="8">
    <source>
        <dbReference type="EMBL" id="VAW77362.1"/>
    </source>
</evidence>
<dbReference type="GO" id="GO:0000155">
    <property type="term" value="F:phosphorelay sensor kinase activity"/>
    <property type="evidence" value="ECO:0007669"/>
    <property type="project" value="InterPro"/>
</dbReference>
<gene>
    <name evidence="8" type="ORF">MNBD_GAMMA12-3636</name>
</gene>
<organism evidence="8">
    <name type="scientific">hydrothermal vent metagenome</name>
    <dbReference type="NCBI Taxonomy" id="652676"/>
    <lineage>
        <taxon>unclassified sequences</taxon>
        <taxon>metagenomes</taxon>
        <taxon>ecological metagenomes</taxon>
    </lineage>
</organism>
<protein>
    <recommendedName>
        <fullName evidence="2">histidine kinase</fullName>
        <ecNumber evidence="2">2.7.13.3</ecNumber>
    </recommendedName>
</protein>
<dbReference type="PANTHER" id="PTHR43711">
    <property type="entry name" value="TWO-COMPONENT HISTIDINE KINASE"/>
    <property type="match status" value="1"/>
</dbReference>
<dbReference type="Gene3D" id="3.30.565.10">
    <property type="entry name" value="Histidine kinase-like ATPase, C-terminal domain"/>
    <property type="match status" value="1"/>
</dbReference>
<keyword evidence="3" id="KW-0597">Phosphoprotein</keyword>
<dbReference type="Pfam" id="PF00512">
    <property type="entry name" value="HisKA"/>
    <property type="match status" value="1"/>
</dbReference>
<dbReference type="Gene3D" id="1.10.287.130">
    <property type="match status" value="1"/>
</dbReference>
<dbReference type="InterPro" id="IPR003594">
    <property type="entry name" value="HATPase_dom"/>
</dbReference>
<keyword evidence="5" id="KW-0418">Kinase</keyword>
<dbReference type="EMBL" id="UOFL01000130">
    <property type="protein sequence ID" value="VAW77362.1"/>
    <property type="molecule type" value="Genomic_DNA"/>
</dbReference>
<dbReference type="CDD" id="cd00082">
    <property type="entry name" value="HisKA"/>
    <property type="match status" value="1"/>
</dbReference>
<keyword evidence="6" id="KW-0902">Two-component regulatory system</keyword>
<evidence type="ECO:0000256" key="2">
    <source>
        <dbReference type="ARBA" id="ARBA00012438"/>
    </source>
</evidence>
<proteinExistence type="predicted"/>
<dbReference type="PROSITE" id="PS50109">
    <property type="entry name" value="HIS_KIN"/>
    <property type="match status" value="1"/>
</dbReference>
<dbReference type="InterPro" id="IPR003661">
    <property type="entry name" value="HisK_dim/P_dom"/>
</dbReference>
<dbReference type="InterPro" id="IPR036890">
    <property type="entry name" value="HATPase_C_sf"/>
</dbReference>
<evidence type="ECO:0000259" key="7">
    <source>
        <dbReference type="PROSITE" id="PS50109"/>
    </source>
</evidence>
<evidence type="ECO:0000256" key="6">
    <source>
        <dbReference type="ARBA" id="ARBA00023012"/>
    </source>
</evidence>
<feature type="domain" description="Histidine kinase" evidence="7">
    <location>
        <begin position="234"/>
        <end position="452"/>
    </location>
</feature>
<dbReference type="InterPro" id="IPR004358">
    <property type="entry name" value="Sig_transdc_His_kin-like_C"/>
</dbReference>
<dbReference type="SUPFAM" id="SSF47384">
    <property type="entry name" value="Homodimeric domain of signal transducing histidine kinase"/>
    <property type="match status" value="1"/>
</dbReference>
<evidence type="ECO:0000256" key="3">
    <source>
        <dbReference type="ARBA" id="ARBA00022553"/>
    </source>
</evidence>
<dbReference type="Pfam" id="PF02518">
    <property type="entry name" value="HATPase_c"/>
    <property type="match status" value="1"/>
</dbReference>
<dbReference type="EC" id="2.7.13.3" evidence="2"/>
<dbReference type="AlphaFoldDB" id="A0A3B0YQ38"/>
<dbReference type="SUPFAM" id="SSF55874">
    <property type="entry name" value="ATPase domain of HSP90 chaperone/DNA topoisomerase II/histidine kinase"/>
    <property type="match status" value="1"/>
</dbReference>
<dbReference type="SUPFAM" id="SSF52172">
    <property type="entry name" value="CheY-like"/>
    <property type="match status" value="1"/>
</dbReference>
<dbReference type="PRINTS" id="PR00344">
    <property type="entry name" value="BCTRLSENSOR"/>
</dbReference>
<dbReference type="SMART" id="SM00387">
    <property type="entry name" value="HATPase_c"/>
    <property type="match status" value="1"/>
</dbReference>
<dbReference type="InterPro" id="IPR036097">
    <property type="entry name" value="HisK_dim/P_sf"/>
</dbReference>
<sequence>MNETKQYPILIIDDNKSIFEDFCKILLPPIECDELSSIESELFSSELPQTSGLSLQPVNKQYVIDYASQGEEGYYKILAAQSAGQPYMIAFCDMRMPPGWDGLKTMEHIVKKDSNIQLVICTAFSDHSFEEINVRLGNNSNVLALKKPFDPLEVRQLANSLTEKWVSHEVANLQMSRLEEMVKARTEAVQESEERIKVINRGLEIEVNNRTQDLLAAKLKAEAANEAKGHFLSTVSHELRTPLHGILSFSSFGISKSESASDEKKLSYFTKINKCGANLLTLVNSLLDLAKLEAGKMVFTFEKSKMEGLVEEVVDEFRSICIDKSVSLNISASGPVVEIILDSSKIKQVIRNLISNAMKFSPMNSGINIDIIYTTDGINVKVADQGQGIAEDELSIIFDKFSQSKNIKEATGGTGLGLAICQEIIAGHHGQIWAENNDDGGACFIFTLHINQLIQKVS</sequence>
<keyword evidence="4" id="KW-0808">Transferase</keyword>
<dbReference type="Gene3D" id="3.40.50.2300">
    <property type="match status" value="1"/>
</dbReference>
<dbReference type="InterPro" id="IPR011006">
    <property type="entry name" value="CheY-like_superfamily"/>
</dbReference>
<comment type="catalytic activity">
    <reaction evidence="1">
        <text>ATP + protein L-histidine = ADP + protein N-phospho-L-histidine.</text>
        <dbReference type="EC" id="2.7.13.3"/>
    </reaction>
</comment>